<reference evidence="2" key="2">
    <citation type="submission" date="2018-03" db="EMBL/GenBank/DDBJ databases">
        <title>The Triticum urartu genome reveals the dynamic nature of wheat genome evolution.</title>
        <authorList>
            <person name="Ling H."/>
            <person name="Ma B."/>
            <person name="Shi X."/>
            <person name="Liu H."/>
            <person name="Dong L."/>
            <person name="Sun H."/>
            <person name="Cao Y."/>
            <person name="Gao Q."/>
            <person name="Zheng S."/>
            <person name="Li Y."/>
            <person name="Yu Y."/>
            <person name="Du H."/>
            <person name="Qi M."/>
            <person name="Li Y."/>
            <person name="Yu H."/>
            <person name="Cui Y."/>
            <person name="Wang N."/>
            <person name="Chen C."/>
            <person name="Wu H."/>
            <person name="Zhao Y."/>
            <person name="Zhang J."/>
            <person name="Li Y."/>
            <person name="Zhou W."/>
            <person name="Zhang B."/>
            <person name="Hu W."/>
            <person name="Eijk M."/>
            <person name="Tang J."/>
            <person name="Witsenboer H."/>
            <person name="Zhao S."/>
            <person name="Li Z."/>
            <person name="Zhang A."/>
            <person name="Wang D."/>
            <person name="Liang C."/>
        </authorList>
    </citation>
    <scope>NUCLEOTIDE SEQUENCE [LARGE SCALE GENOMIC DNA]</scope>
    <source>
        <strain evidence="2">cv. G1812</strain>
    </source>
</reference>
<dbReference type="Gramene" id="TuG1812G0700003827.01.T01">
    <property type="protein sequence ID" value="TuG1812G0700003827.01.T01"/>
    <property type="gene ID" value="TuG1812G0700003827.01"/>
</dbReference>
<dbReference type="Gramene" id="TuG1812G0700003827.01.T02">
    <property type="protein sequence ID" value="TuG1812G0700003827.01.T02"/>
    <property type="gene ID" value="TuG1812G0700003827.01"/>
</dbReference>
<feature type="compositionally biased region" description="Low complexity" evidence="1">
    <location>
        <begin position="114"/>
        <end position="138"/>
    </location>
</feature>
<keyword evidence="3" id="KW-1185">Reference proteome</keyword>
<evidence type="ECO:0000313" key="3">
    <source>
        <dbReference type="Proteomes" id="UP000015106"/>
    </source>
</evidence>
<reference evidence="2" key="3">
    <citation type="submission" date="2022-06" db="UniProtKB">
        <authorList>
            <consortium name="EnsemblPlants"/>
        </authorList>
    </citation>
    <scope>IDENTIFICATION</scope>
</reference>
<reference evidence="3" key="1">
    <citation type="journal article" date="2013" name="Nature">
        <title>Draft genome of the wheat A-genome progenitor Triticum urartu.</title>
        <authorList>
            <person name="Ling H.Q."/>
            <person name="Zhao S."/>
            <person name="Liu D."/>
            <person name="Wang J."/>
            <person name="Sun H."/>
            <person name="Zhang C."/>
            <person name="Fan H."/>
            <person name="Li D."/>
            <person name="Dong L."/>
            <person name="Tao Y."/>
            <person name="Gao C."/>
            <person name="Wu H."/>
            <person name="Li Y."/>
            <person name="Cui Y."/>
            <person name="Guo X."/>
            <person name="Zheng S."/>
            <person name="Wang B."/>
            <person name="Yu K."/>
            <person name="Liang Q."/>
            <person name="Yang W."/>
            <person name="Lou X."/>
            <person name="Chen J."/>
            <person name="Feng M."/>
            <person name="Jian J."/>
            <person name="Zhang X."/>
            <person name="Luo G."/>
            <person name="Jiang Y."/>
            <person name="Liu J."/>
            <person name="Wang Z."/>
            <person name="Sha Y."/>
            <person name="Zhang B."/>
            <person name="Wu H."/>
            <person name="Tang D."/>
            <person name="Shen Q."/>
            <person name="Xue P."/>
            <person name="Zou S."/>
            <person name="Wang X."/>
            <person name="Liu X."/>
            <person name="Wang F."/>
            <person name="Yang Y."/>
            <person name="An X."/>
            <person name="Dong Z."/>
            <person name="Zhang K."/>
            <person name="Zhang X."/>
            <person name="Luo M.C."/>
            <person name="Dvorak J."/>
            <person name="Tong Y."/>
            <person name="Wang J."/>
            <person name="Yang H."/>
            <person name="Li Z."/>
            <person name="Wang D."/>
            <person name="Zhang A."/>
            <person name="Wang J."/>
        </authorList>
    </citation>
    <scope>NUCLEOTIDE SEQUENCE</scope>
    <source>
        <strain evidence="3">cv. G1812</strain>
    </source>
</reference>
<organism evidence="2 3">
    <name type="scientific">Triticum urartu</name>
    <name type="common">Red wild einkorn</name>
    <name type="synonym">Crithodium urartu</name>
    <dbReference type="NCBI Taxonomy" id="4572"/>
    <lineage>
        <taxon>Eukaryota</taxon>
        <taxon>Viridiplantae</taxon>
        <taxon>Streptophyta</taxon>
        <taxon>Embryophyta</taxon>
        <taxon>Tracheophyta</taxon>
        <taxon>Spermatophyta</taxon>
        <taxon>Magnoliopsida</taxon>
        <taxon>Liliopsida</taxon>
        <taxon>Poales</taxon>
        <taxon>Poaceae</taxon>
        <taxon>BOP clade</taxon>
        <taxon>Pooideae</taxon>
        <taxon>Triticodae</taxon>
        <taxon>Triticeae</taxon>
        <taxon>Triticinae</taxon>
        <taxon>Triticum</taxon>
    </lineage>
</organism>
<dbReference type="EnsemblPlants" id="TuG1812G0700003827.01.T03">
    <property type="protein sequence ID" value="TuG1812G0700003827.01.T03"/>
    <property type="gene ID" value="TuG1812G0700003827.01"/>
</dbReference>
<dbReference type="EnsemblPlants" id="TuG1812G0700003827.01.T01">
    <property type="protein sequence ID" value="TuG1812G0700003827.01.T01"/>
    <property type="gene ID" value="TuG1812G0700003827.01"/>
</dbReference>
<dbReference type="EnsemblPlants" id="TuG1812G0700003827.01.T02">
    <property type="protein sequence ID" value="TuG1812G0700003827.01.T02"/>
    <property type="gene ID" value="TuG1812G0700003827.01"/>
</dbReference>
<accession>A0A8R7R1D1</accession>
<protein>
    <submittedName>
        <fullName evidence="2">Uncharacterized protein</fullName>
    </submittedName>
</protein>
<dbReference type="Proteomes" id="UP000015106">
    <property type="component" value="Chromosome 7"/>
</dbReference>
<evidence type="ECO:0000313" key="2">
    <source>
        <dbReference type="EnsemblPlants" id="TuG1812G0700003827.01.T02"/>
    </source>
</evidence>
<dbReference type="Gramene" id="TuG1812G0700003827.01.T03">
    <property type="protein sequence ID" value="TuG1812G0700003827.01.T03"/>
    <property type="gene ID" value="TuG1812G0700003827.01"/>
</dbReference>
<evidence type="ECO:0000256" key="1">
    <source>
        <dbReference type="SAM" id="MobiDB-lite"/>
    </source>
</evidence>
<feature type="region of interest" description="Disordered" evidence="1">
    <location>
        <begin position="114"/>
        <end position="143"/>
    </location>
</feature>
<name>A0A8R7R1D1_TRIUA</name>
<proteinExistence type="predicted"/>
<dbReference type="AlphaFoldDB" id="A0A8R7R1D1"/>
<sequence length="177" mass="19083">VPHPETSIQFIPKSIQTAYAANPSHTPTAADRALHHTTAAPPAPTTPRCCCRLRPPHPTAANYCRGRPHITAPLRTRTTPPAPAFHVAEPLHWRPPPFSASLVHTEQAFSKVLSGAASSTSSPPSSGASSLPRAALSPQYPSPRQPRHVFPFTSVLFNSKREHYIMSVYKLPHGAGT</sequence>